<reference evidence="1" key="1">
    <citation type="submission" date="2021-05" db="EMBL/GenBank/DDBJ databases">
        <authorList>
            <person name="Pietrasiak N."/>
            <person name="Ward R."/>
            <person name="Stajich J.E."/>
            <person name="Kurbessoian T."/>
        </authorList>
    </citation>
    <scope>NUCLEOTIDE SEQUENCE</scope>
    <source>
        <strain evidence="1">GSE-TBD4-15B</strain>
    </source>
</reference>
<gene>
    <name evidence="1" type="ORF">KME07_01190</name>
</gene>
<name>A0A951U2X4_9CYAN</name>
<reference evidence="1" key="2">
    <citation type="journal article" date="2022" name="Microbiol. Resour. Announc.">
        <title>Metagenome Sequencing to Explore Phylogenomics of Terrestrial Cyanobacteria.</title>
        <authorList>
            <person name="Ward R.D."/>
            <person name="Stajich J.E."/>
            <person name="Johansen J.R."/>
            <person name="Huntemann M."/>
            <person name="Clum A."/>
            <person name="Foster B."/>
            <person name="Foster B."/>
            <person name="Roux S."/>
            <person name="Palaniappan K."/>
            <person name="Varghese N."/>
            <person name="Mukherjee S."/>
            <person name="Reddy T.B.K."/>
            <person name="Daum C."/>
            <person name="Copeland A."/>
            <person name="Chen I.A."/>
            <person name="Ivanova N.N."/>
            <person name="Kyrpides N.C."/>
            <person name="Shapiro N."/>
            <person name="Eloe-Fadrosh E.A."/>
            <person name="Pietrasiak N."/>
        </authorList>
    </citation>
    <scope>NUCLEOTIDE SEQUENCE</scope>
    <source>
        <strain evidence="1">GSE-TBD4-15B</strain>
    </source>
</reference>
<evidence type="ECO:0000313" key="1">
    <source>
        <dbReference type="EMBL" id="MBW4464039.1"/>
    </source>
</evidence>
<proteinExistence type="predicted"/>
<dbReference type="EMBL" id="JAHHHV010000004">
    <property type="protein sequence ID" value="MBW4464039.1"/>
    <property type="molecule type" value="Genomic_DNA"/>
</dbReference>
<evidence type="ECO:0000313" key="2">
    <source>
        <dbReference type="Proteomes" id="UP000707356"/>
    </source>
</evidence>
<organism evidence="1 2">
    <name type="scientific">Pegethrix bostrychoides GSE-TBD4-15B</name>
    <dbReference type="NCBI Taxonomy" id="2839662"/>
    <lineage>
        <taxon>Bacteria</taxon>
        <taxon>Bacillati</taxon>
        <taxon>Cyanobacteriota</taxon>
        <taxon>Cyanophyceae</taxon>
        <taxon>Oculatellales</taxon>
        <taxon>Oculatellaceae</taxon>
        <taxon>Pegethrix</taxon>
    </lineage>
</organism>
<sequence length="141" mass="16451">MTTSPSDRLDRIERILEELATSQQQTQQQQQLTQRQLETTRSIVESNAEQQQFIQRQLELTRSIVESNAKAITALGQTVIDDREETAETASRNMVQGRNNEQLIEILISEGQENIRQHQAFTERFDRMLLEIQRIWQRIAG</sequence>
<protein>
    <submittedName>
        <fullName evidence="1">Uncharacterized protein</fullName>
    </submittedName>
</protein>
<comment type="caution">
    <text evidence="1">The sequence shown here is derived from an EMBL/GenBank/DDBJ whole genome shotgun (WGS) entry which is preliminary data.</text>
</comment>
<accession>A0A951U2X4</accession>
<dbReference type="Proteomes" id="UP000707356">
    <property type="component" value="Unassembled WGS sequence"/>
</dbReference>
<dbReference type="AlphaFoldDB" id="A0A951U2X4"/>